<proteinExistence type="predicted"/>
<dbReference type="PANTHER" id="PTHR33112">
    <property type="entry name" value="DOMAIN PROTEIN, PUTATIVE-RELATED"/>
    <property type="match status" value="1"/>
</dbReference>
<protein>
    <submittedName>
        <fullName evidence="2">Heterokaryon incompatibility protein-domain-containing protein</fullName>
    </submittedName>
</protein>
<dbReference type="PANTHER" id="PTHR33112:SF16">
    <property type="entry name" value="HETEROKARYON INCOMPATIBILITY DOMAIN-CONTAINING PROTEIN"/>
    <property type="match status" value="1"/>
</dbReference>
<dbReference type="OrthoDB" id="5362512at2759"/>
<dbReference type="EMBL" id="JAGTJS010000017">
    <property type="protein sequence ID" value="KAH7244870.1"/>
    <property type="molecule type" value="Genomic_DNA"/>
</dbReference>
<dbReference type="Pfam" id="PF06985">
    <property type="entry name" value="HET"/>
    <property type="match status" value="1"/>
</dbReference>
<evidence type="ECO:0000259" key="1">
    <source>
        <dbReference type="Pfam" id="PF06985"/>
    </source>
</evidence>
<name>A0A9P9GSW9_FUSSL</name>
<comment type="caution">
    <text evidence="2">The sequence shown here is derived from an EMBL/GenBank/DDBJ whole genome shotgun (WGS) entry which is preliminary data.</text>
</comment>
<keyword evidence="3" id="KW-1185">Reference proteome</keyword>
<accession>A0A9P9GSW9</accession>
<dbReference type="InterPro" id="IPR010730">
    <property type="entry name" value="HET"/>
</dbReference>
<evidence type="ECO:0000313" key="2">
    <source>
        <dbReference type="EMBL" id="KAH7244870.1"/>
    </source>
</evidence>
<gene>
    <name evidence="2" type="ORF">B0J15DRAFT_564683</name>
</gene>
<reference evidence="2" key="1">
    <citation type="journal article" date="2021" name="Nat. Commun.">
        <title>Genetic determinants of endophytism in the Arabidopsis root mycobiome.</title>
        <authorList>
            <person name="Mesny F."/>
            <person name="Miyauchi S."/>
            <person name="Thiergart T."/>
            <person name="Pickel B."/>
            <person name="Atanasova L."/>
            <person name="Karlsson M."/>
            <person name="Huettel B."/>
            <person name="Barry K.W."/>
            <person name="Haridas S."/>
            <person name="Chen C."/>
            <person name="Bauer D."/>
            <person name="Andreopoulos W."/>
            <person name="Pangilinan J."/>
            <person name="LaButti K."/>
            <person name="Riley R."/>
            <person name="Lipzen A."/>
            <person name="Clum A."/>
            <person name="Drula E."/>
            <person name="Henrissat B."/>
            <person name="Kohler A."/>
            <person name="Grigoriev I.V."/>
            <person name="Martin F.M."/>
            <person name="Hacquard S."/>
        </authorList>
    </citation>
    <scope>NUCLEOTIDE SEQUENCE</scope>
    <source>
        <strain evidence="2">FSSC 5 MPI-SDFR-AT-0091</strain>
    </source>
</reference>
<dbReference type="AlphaFoldDB" id="A0A9P9GSW9"/>
<feature type="domain" description="Heterokaryon incompatibility" evidence="1">
    <location>
        <begin position="204"/>
        <end position="358"/>
    </location>
</feature>
<evidence type="ECO:0000313" key="3">
    <source>
        <dbReference type="Proteomes" id="UP000736672"/>
    </source>
</evidence>
<sequence length="705" mass="79559">MSNPCVYCSKLTIESLVALARQKAKRGRAYYKHHNSFGDLEVAALAGCDMCRLALECFQRWSLYEKARNLKRSDVKVWIELQHGNADSLKPPEVLDTIGFCVGETSVEDPDGFAELRVRLIAKEDCIPQLSPFSVNYTVEDQTLGSASNFATVNQWLHRCEKNGCWPTQTPILPTRVIDVGTMPVDAQNDQVRLFCSQGTRAKYVALSHCWGGKIELVLETGNLNTFQNSIPCSSLAATFRDAITITRNLGIRYLWIDSLCIIQNSRDDWEQELNNMGPIFRDSTLALFAAASKNSNEGILNKEPSLLYPKEAQLKVFSDPEDYTTVMASMRCYSPGESFEQMWSQSPLATRGWTFQEQALAPRCLVYGEKGICWKCPRGLSTSKLSYVRDVLRRAKTIDPILHSPTPPCDPSISMGLLRLMDEYYELVSAYSRRALTLPSDKLPAMSAIAKALSHKLAQENTSPTYLAGLWEIDLPRNLMWEAISLSYAPHVSTYRAPSWSWATTDSPITFAGICDTDWDRRWRTDLRVVSCEVFPLTPGCPFGEVKSGRLVVEGRMIPLVRSRQVVQTAGFESISMGRCKYDECLDGENPYHSESRIFPIMKGEQRLLLTFVEKSRAFGGSNLRKCGELEIDQESCREEEYKAVIISIADIDPQEPQEEMVARGILVQRRPGSEEYERIGSLYNLYISCTWLDSIQREKLAII</sequence>
<organism evidence="2 3">
    <name type="scientific">Fusarium solani</name>
    <name type="common">Filamentous fungus</name>
    <dbReference type="NCBI Taxonomy" id="169388"/>
    <lineage>
        <taxon>Eukaryota</taxon>
        <taxon>Fungi</taxon>
        <taxon>Dikarya</taxon>
        <taxon>Ascomycota</taxon>
        <taxon>Pezizomycotina</taxon>
        <taxon>Sordariomycetes</taxon>
        <taxon>Hypocreomycetidae</taxon>
        <taxon>Hypocreales</taxon>
        <taxon>Nectriaceae</taxon>
        <taxon>Fusarium</taxon>
        <taxon>Fusarium solani species complex</taxon>
    </lineage>
</organism>
<dbReference type="Proteomes" id="UP000736672">
    <property type="component" value="Unassembled WGS sequence"/>
</dbReference>